<feature type="compositionally biased region" description="Low complexity" evidence="2">
    <location>
        <begin position="309"/>
        <end position="319"/>
    </location>
</feature>
<evidence type="ECO:0000256" key="1">
    <source>
        <dbReference type="PROSITE-ProRule" id="PRU00497"/>
    </source>
</evidence>
<feature type="transmembrane region" description="Helical" evidence="3">
    <location>
        <begin position="36"/>
        <end position="55"/>
    </location>
</feature>
<proteinExistence type="predicted"/>
<evidence type="ECO:0000313" key="5">
    <source>
        <dbReference type="Proteomes" id="UP001359485"/>
    </source>
</evidence>
<organism evidence="4 5">
    <name type="scientific">Polyplax serrata</name>
    <name type="common">Common mouse louse</name>
    <dbReference type="NCBI Taxonomy" id="468196"/>
    <lineage>
        <taxon>Eukaryota</taxon>
        <taxon>Metazoa</taxon>
        <taxon>Ecdysozoa</taxon>
        <taxon>Arthropoda</taxon>
        <taxon>Hexapoda</taxon>
        <taxon>Insecta</taxon>
        <taxon>Pterygota</taxon>
        <taxon>Neoptera</taxon>
        <taxon>Paraneoptera</taxon>
        <taxon>Psocodea</taxon>
        <taxon>Troctomorpha</taxon>
        <taxon>Phthiraptera</taxon>
        <taxon>Anoplura</taxon>
        <taxon>Polyplacidae</taxon>
        <taxon>Polyplax</taxon>
    </lineage>
</organism>
<dbReference type="PROSITE" id="PS51155">
    <property type="entry name" value="CHIT_BIND_RR_2"/>
    <property type="match status" value="1"/>
</dbReference>
<dbReference type="PANTHER" id="PTHR10380">
    <property type="entry name" value="CUTICLE PROTEIN"/>
    <property type="match status" value="1"/>
</dbReference>
<dbReference type="InterPro" id="IPR000618">
    <property type="entry name" value="Insect_cuticle"/>
</dbReference>
<dbReference type="EMBL" id="JAWJWF010000053">
    <property type="protein sequence ID" value="KAK6616982.1"/>
    <property type="molecule type" value="Genomic_DNA"/>
</dbReference>
<keyword evidence="3" id="KW-0472">Membrane</keyword>
<dbReference type="InterPro" id="IPR050468">
    <property type="entry name" value="Cuticle_Struct_Prot"/>
</dbReference>
<feature type="compositionally biased region" description="Pro residues" evidence="2">
    <location>
        <begin position="288"/>
        <end position="298"/>
    </location>
</feature>
<reference evidence="4 5" key="1">
    <citation type="submission" date="2023-09" db="EMBL/GenBank/DDBJ databases">
        <title>Genomes of two closely related lineages of the louse Polyplax serrata with different host specificities.</title>
        <authorList>
            <person name="Martinu J."/>
            <person name="Tarabai H."/>
            <person name="Stefka J."/>
            <person name="Hypsa V."/>
        </authorList>
    </citation>
    <scope>NUCLEOTIDE SEQUENCE [LARGE SCALE GENOMIC DNA]</scope>
    <source>
        <strain evidence="4">98ZLc_SE</strain>
    </source>
</reference>
<dbReference type="Pfam" id="PF00379">
    <property type="entry name" value="Chitin_bind_4"/>
    <property type="match status" value="1"/>
</dbReference>
<dbReference type="PANTHER" id="PTHR10380:SF234">
    <property type="entry name" value="CUTICULAR PROTEIN 97EA, ISOFORM A"/>
    <property type="match status" value="1"/>
</dbReference>
<accession>A0ABR1ADQ2</accession>
<keyword evidence="3" id="KW-0812">Transmembrane</keyword>
<comment type="caution">
    <text evidence="4">The sequence shown here is derived from an EMBL/GenBank/DDBJ whole genome shotgun (WGS) entry which is preliminary data.</text>
</comment>
<sequence length="364" mass="39784">MDVMVAELSTSIKSKKKKEFIIDSFHNYGPGVLLQLGQQFVIFLILVGLVAFAAGQQQNYLDFDYQTQGLVRAAPAGRTAQVKPTPVPIIKQINRHNDDGSYTYGYEGADGSFKIETKLPTGEVSGKYGYVDDTGKLRVVDYGANRYGFQPAGDGITVAPPTLVDETTEKTKESGFADYEEGAIYARPQLQNVAKPIGQTLARQQKRPRPAQIRPIQYVPEQPQYVSYEAPAAPRTSSPAPTPIPVHHFQVLQQAPAQFPQQVQHSFQHPQQLSPAYFSVEQQRPVAPEAPTPAPSAPSGPLFRPHSLPAPVAASPRPAAVREHHDRTSGSVLDSLIQQYALPQGVGQPLHDISFGSYSSQTNF</sequence>
<evidence type="ECO:0000256" key="3">
    <source>
        <dbReference type="SAM" id="Phobius"/>
    </source>
</evidence>
<name>A0ABR1ADQ2_POLSC</name>
<keyword evidence="5" id="KW-1185">Reference proteome</keyword>
<dbReference type="Proteomes" id="UP001359485">
    <property type="component" value="Unassembled WGS sequence"/>
</dbReference>
<protein>
    <submittedName>
        <fullName evidence="4">Uncharacterized protein</fullName>
    </submittedName>
</protein>
<keyword evidence="3" id="KW-1133">Transmembrane helix</keyword>
<gene>
    <name evidence="4" type="ORF">RUM44_005339</name>
</gene>
<evidence type="ECO:0000313" key="4">
    <source>
        <dbReference type="EMBL" id="KAK6616982.1"/>
    </source>
</evidence>
<feature type="region of interest" description="Disordered" evidence="2">
    <location>
        <begin position="282"/>
        <end position="330"/>
    </location>
</feature>
<keyword evidence="1" id="KW-0193">Cuticle</keyword>
<evidence type="ECO:0000256" key="2">
    <source>
        <dbReference type="SAM" id="MobiDB-lite"/>
    </source>
</evidence>